<keyword evidence="1 3" id="KW-0808">Transferase</keyword>
<evidence type="ECO:0000256" key="1">
    <source>
        <dbReference type="ARBA" id="ARBA00022679"/>
    </source>
</evidence>
<dbReference type="EMBL" id="CP054836">
    <property type="protein sequence ID" value="QKV17929.1"/>
    <property type="molecule type" value="Genomic_DNA"/>
</dbReference>
<dbReference type="Pfam" id="PF00534">
    <property type="entry name" value="Glycos_transf_1"/>
    <property type="match status" value="1"/>
</dbReference>
<dbReference type="InterPro" id="IPR001296">
    <property type="entry name" value="Glyco_trans_1"/>
</dbReference>
<evidence type="ECO:0000259" key="2">
    <source>
        <dbReference type="Pfam" id="PF00534"/>
    </source>
</evidence>
<keyword evidence="4" id="KW-1185">Reference proteome</keyword>
<accession>A0A6N1VFL4</accession>
<dbReference type="RefSeq" id="WP_175275826.1">
    <property type="nucleotide sequence ID" value="NZ_CP054836.1"/>
</dbReference>
<feature type="domain" description="Glycosyl transferase family 1" evidence="2">
    <location>
        <begin position="179"/>
        <end position="333"/>
    </location>
</feature>
<sequence length="381" mass="41939">MQRYWAINGRFLGQSTSGVQRYAREVIQALDRLAGERDESPVIEILAPPDAQDTLRLNSIRIRKVGTMTGHAWEQFVLPLYARGGLISLCNTGPVVKRKQVVCIHDVNTRNYPHSYSVAFRSFYHLLLPLLGRTARVITTVSNHSAGEIDRHGICQRSKVVVAPNGHEHASAWQPTHSDVTRAAAGPDTIVLMGSNIPHKNVGLILGMARKLEGAGFRIAVLGNIDRHVYNNSGLSPVAANVSWLGRISDGEFAALLRDSLCLAFPSFVEGFGLPPLEAMAIGCPVVVSDTASMPEVCGDAALYASPYNPEEWLEHFMRLRRQTGLREQMIMKGWARTRRYRWTATAQQYLELMAQLDGVAAPSADRAAPIAQAAARSPRR</sequence>
<protein>
    <submittedName>
        <fullName evidence="3">Glycosyltransferase family 4 protein</fullName>
    </submittedName>
</protein>
<dbReference type="GO" id="GO:0009103">
    <property type="term" value="P:lipopolysaccharide biosynthetic process"/>
    <property type="evidence" value="ECO:0007669"/>
    <property type="project" value="TreeGrafter"/>
</dbReference>
<dbReference type="Gene3D" id="3.40.50.2000">
    <property type="entry name" value="Glycogen Phosphorylase B"/>
    <property type="match status" value="2"/>
</dbReference>
<evidence type="ECO:0000313" key="4">
    <source>
        <dbReference type="Proteomes" id="UP000509367"/>
    </source>
</evidence>
<organism evidence="3 4">
    <name type="scientific">Oricola thermophila</name>
    <dbReference type="NCBI Taxonomy" id="2742145"/>
    <lineage>
        <taxon>Bacteria</taxon>
        <taxon>Pseudomonadati</taxon>
        <taxon>Pseudomonadota</taxon>
        <taxon>Alphaproteobacteria</taxon>
        <taxon>Hyphomicrobiales</taxon>
        <taxon>Ahrensiaceae</taxon>
        <taxon>Oricola</taxon>
    </lineage>
</organism>
<dbReference type="PANTHER" id="PTHR46401:SF2">
    <property type="entry name" value="GLYCOSYLTRANSFERASE WBBK-RELATED"/>
    <property type="match status" value="1"/>
</dbReference>
<evidence type="ECO:0000313" key="3">
    <source>
        <dbReference type="EMBL" id="QKV17929.1"/>
    </source>
</evidence>
<reference evidence="3 4" key="1">
    <citation type="submission" date="2020-06" db="EMBL/GenBank/DDBJ databases">
        <title>Oricola thermophila sp. nov. isolated from a tidal sediments.</title>
        <authorList>
            <person name="Kwon K.K."/>
            <person name="Yang S.-H."/>
            <person name="Park M.-J."/>
        </authorList>
    </citation>
    <scope>NUCLEOTIDE SEQUENCE [LARGE SCALE GENOMIC DNA]</scope>
    <source>
        <strain evidence="3 4">MEBiC13590</strain>
    </source>
</reference>
<gene>
    <name evidence="3" type="ORF">HTY61_05370</name>
</gene>
<dbReference type="AlphaFoldDB" id="A0A6N1VFL4"/>
<name>A0A6N1VFL4_9HYPH</name>
<dbReference type="PANTHER" id="PTHR46401">
    <property type="entry name" value="GLYCOSYLTRANSFERASE WBBK-RELATED"/>
    <property type="match status" value="1"/>
</dbReference>
<dbReference type="SUPFAM" id="SSF53756">
    <property type="entry name" value="UDP-Glycosyltransferase/glycogen phosphorylase"/>
    <property type="match status" value="1"/>
</dbReference>
<dbReference type="GO" id="GO:0016757">
    <property type="term" value="F:glycosyltransferase activity"/>
    <property type="evidence" value="ECO:0007669"/>
    <property type="project" value="InterPro"/>
</dbReference>
<dbReference type="CDD" id="cd03809">
    <property type="entry name" value="GT4_MtfB-like"/>
    <property type="match status" value="1"/>
</dbReference>
<dbReference type="Proteomes" id="UP000509367">
    <property type="component" value="Chromosome"/>
</dbReference>
<proteinExistence type="predicted"/>
<dbReference type="KEGG" id="orm:HTY61_05370"/>